<dbReference type="OrthoDB" id="3437607at2759"/>
<evidence type="ECO:0000313" key="3">
    <source>
        <dbReference type="Proteomes" id="UP000738349"/>
    </source>
</evidence>
<evidence type="ECO:0000313" key="2">
    <source>
        <dbReference type="EMBL" id="KAH7146561.1"/>
    </source>
</evidence>
<keyword evidence="3" id="KW-1185">Reference proteome</keyword>
<dbReference type="EMBL" id="JAGMUV010000008">
    <property type="protein sequence ID" value="KAH7146561.1"/>
    <property type="molecule type" value="Genomic_DNA"/>
</dbReference>
<feature type="compositionally biased region" description="Polar residues" evidence="1">
    <location>
        <begin position="227"/>
        <end position="238"/>
    </location>
</feature>
<organism evidence="2 3">
    <name type="scientific">Dactylonectria macrodidyma</name>
    <dbReference type="NCBI Taxonomy" id="307937"/>
    <lineage>
        <taxon>Eukaryota</taxon>
        <taxon>Fungi</taxon>
        <taxon>Dikarya</taxon>
        <taxon>Ascomycota</taxon>
        <taxon>Pezizomycotina</taxon>
        <taxon>Sordariomycetes</taxon>
        <taxon>Hypocreomycetidae</taxon>
        <taxon>Hypocreales</taxon>
        <taxon>Nectriaceae</taxon>
        <taxon>Dactylonectria</taxon>
    </lineage>
</organism>
<feature type="region of interest" description="Disordered" evidence="1">
    <location>
        <begin position="73"/>
        <end position="95"/>
    </location>
</feature>
<name>A0A9P9EXS3_9HYPO</name>
<sequence length="374" mass="41344">MLRVKPTAITLTHVEVKDFERRLIYRQYLRKNHSSSVSHRRAHSSDSHLPTDECLPVLTVVDEHELVTHGLDHQSRWRSLRSEPSSEDPGPIGAHNARSLMAFDQHLPPLHSMRRSASILPEFILEDDAGAVAQGHAPRGLQDASEELPIGLSTFELPFRSAIPSPISTVARTTTAKTGQSIDGLHSGRRNFLPHDAGTPADYDVGWNPTNPLVNDGPQIQQQVGHAIPNTYSPSTQGRRYRRRASTPDSPRAAPRPYSTEGVMAQFNTRVATSRGIPVYNDGGSTTEQPQTPQQLPEARHQSRFDGSYTAPVRERRDRTITETTSVDSWGPQARHTGSPVGMQRPGFQGLYGGIENVEEDWPGAEADTQMESL</sequence>
<dbReference type="AlphaFoldDB" id="A0A9P9EXS3"/>
<dbReference type="Proteomes" id="UP000738349">
    <property type="component" value="Unassembled WGS sequence"/>
</dbReference>
<proteinExistence type="predicted"/>
<feature type="region of interest" description="Disordered" evidence="1">
    <location>
        <begin position="318"/>
        <end position="351"/>
    </location>
</feature>
<evidence type="ECO:0000256" key="1">
    <source>
        <dbReference type="SAM" id="MobiDB-lite"/>
    </source>
</evidence>
<reference evidence="2" key="1">
    <citation type="journal article" date="2021" name="Nat. Commun.">
        <title>Genetic determinants of endophytism in the Arabidopsis root mycobiome.</title>
        <authorList>
            <person name="Mesny F."/>
            <person name="Miyauchi S."/>
            <person name="Thiergart T."/>
            <person name="Pickel B."/>
            <person name="Atanasova L."/>
            <person name="Karlsson M."/>
            <person name="Huettel B."/>
            <person name="Barry K.W."/>
            <person name="Haridas S."/>
            <person name="Chen C."/>
            <person name="Bauer D."/>
            <person name="Andreopoulos W."/>
            <person name="Pangilinan J."/>
            <person name="LaButti K."/>
            <person name="Riley R."/>
            <person name="Lipzen A."/>
            <person name="Clum A."/>
            <person name="Drula E."/>
            <person name="Henrissat B."/>
            <person name="Kohler A."/>
            <person name="Grigoriev I.V."/>
            <person name="Martin F.M."/>
            <person name="Hacquard S."/>
        </authorList>
    </citation>
    <scope>NUCLEOTIDE SEQUENCE</scope>
    <source>
        <strain evidence="2">MPI-CAGE-AT-0147</strain>
    </source>
</reference>
<gene>
    <name evidence="2" type="ORF">EDB81DRAFT_497220</name>
</gene>
<comment type="caution">
    <text evidence="2">The sequence shown here is derived from an EMBL/GenBank/DDBJ whole genome shotgun (WGS) entry which is preliminary data.</text>
</comment>
<feature type="compositionally biased region" description="Low complexity" evidence="1">
    <location>
        <begin position="286"/>
        <end position="297"/>
    </location>
</feature>
<feature type="region of interest" description="Disordered" evidence="1">
    <location>
        <begin position="278"/>
        <end position="303"/>
    </location>
</feature>
<feature type="region of interest" description="Disordered" evidence="1">
    <location>
        <begin position="227"/>
        <end position="260"/>
    </location>
</feature>
<protein>
    <submittedName>
        <fullName evidence="2">Uncharacterized protein</fullName>
    </submittedName>
</protein>
<accession>A0A9P9EXS3</accession>